<dbReference type="AlphaFoldDB" id="S6DFB7"/>
<sequence>MKWLKKLAKAMRDAKVVADNIKQAMRDKAKASMHAANAINLPLPKYKKGNHEAALGGVIAGLAMLGGSLASTFDTSFASLLGHDSSYISDFLGLIGFVSLIGGVVEYKKLRK</sequence>
<dbReference type="EMBL" id="HG008922">
    <property type="protein sequence ID" value="CDF66428.1"/>
    <property type="molecule type" value="Genomic_DNA"/>
</dbReference>
<keyword evidence="1" id="KW-0472">Membrane</keyword>
<keyword evidence="1" id="KW-0812">Transmembrane</keyword>
<feature type="transmembrane region" description="Helical" evidence="1">
    <location>
        <begin position="53"/>
        <end position="73"/>
    </location>
</feature>
<feature type="transmembrane region" description="Helical" evidence="1">
    <location>
        <begin position="85"/>
        <end position="105"/>
    </location>
</feature>
<keyword evidence="2" id="KW-0614">Plasmid</keyword>
<geneLocation type="plasmid" evidence="2">
    <name>pMGB1</name>
</geneLocation>
<reference evidence="2" key="1">
    <citation type="journal article" date="2012" name="Mol. Microbiol.">
        <title>Selective and hyperactive uptake of foreign DNA by adaptive immune systems of an archaeon via two distinct mechanisms.</title>
        <authorList>
            <person name="Erdmann S."/>
            <person name="Garrett R.A."/>
        </authorList>
    </citation>
    <scope>NUCLEOTIDE SEQUENCE [LARGE SCALE GENOMIC DNA]</scope>
    <source>
        <strain evidence="2">P2</strain>
        <plasmid evidence="2">pMGB1</plasmid>
    </source>
</reference>
<keyword evidence="1" id="KW-1133">Transmembrane helix</keyword>
<evidence type="ECO:0000256" key="1">
    <source>
        <dbReference type="SAM" id="Phobius"/>
    </source>
</evidence>
<proteinExistence type="predicted"/>
<reference evidence="2" key="2">
    <citation type="submission" date="2013-05" db="EMBL/GenBank/DDBJ databases">
        <authorList>
            <person name="Garrett R."/>
        </authorList>
    </citation>
    <scope>NUCLEOTIDE SEQUENCE</scope>
    <source>
        <strain evidence="2">P2</strain>
        <plasmid evidence="2">pMGB1</plasmid>
    </source>
</reference>
<evidence type="ECO:0000313" key="2">
    <source>
        <dbReference type="EMBL" id="CDF66428.1"/>
    </source>
</evidence>
<accession>S6DFB7</accession>
<protein>
    <submittedName>
        <fullName evidence="2">Conserved conjugative plasmid protein</fullName>
    </submittedName>
</protein>
<organism evidence="2">
    <name type="scientific">Saccharolobus solfataricus (strain ATCC 35092 / DSM 1617 / JCM 11322 / P2)</name>
    <name type="common">Sulfolobus solfataricus</name>
    <dbReference type="NCBI Taxonomy" id="273057"/>
    <lineage>
        <taxon>Archaea</taxon>
        <taxon>Thermoproteota</taxon>
        <taxon>Thermoprotei</taxon>
        <taxon>Sulfolobales</taxon>
        <taxon>Sulfolobaceae</taxon>
        <taxon>Saccharolobus</taxon>
    </lineage>
</organism>
<name>S6DFB7_SACS2</name>